<keyword evidence="2" id="KW-0614">Plasmid</keyword>
<dbReference type="EMBL" id="HF953351">
    <property type="protein sequence ID" value="CCW43458.1"/>
    <property type="molecule type" value="Genomic_DNA"/>
</dbReference>
<evidence type="ECO:0000256" key="1">
    <source>
        <dbReference type="SAM" id="MobiDB-lite"/>
    </source>
</evidence>
<geneLocation type="plasmid" evidence="2">
    <name>pKLH80</name>
</geneLocation>
<sequence length="388" mass="44717">MIVKFSKHGKGKASGVLNYLLKEKGSDGVLVPRKHTKVLYGDPVLTEHLIDTAVHKSKYKSGYLSFSERADEISEDDKKRIMQEFEKVIFCGLEPDQYDILWVEHADKDIDDNNPVGRLELNFVIPCQELRTGKSFQPYYEPADQRRVNAWKNIINAEVKTINAERLSDPNDPKRQRLVNPYNSHAPRPSPFNINSYSKKQSDEDDEIIQHPKSRRDLEEALKRRLLLESQRGVVINRQSLLTTLRRWGLNVNRSNSETSVSVKHDDLKDKNGRVMSVRLTGGMFAKNYRGIEFKPYIQEVNSNNYYSEPNKTHRSQLDKMNLEEGIKIKAQYHQDRYKEATLPEPLAIQKAKVTNIVEEAVDPKGAEQLKYNTPGKLDQKIVANKIE</sequence>
<feature type="region of interest" description="Disordered" evidence="1">
    <location>
        <begin position="165"/>
        <end position="215"/>
    </location>
</feature>
<proteinExistence type="predicted"/>
<dbReference type="AlphaFoldDB" id="N1NUY4"/>
<name>N1NUY4_9GAMM</name>
<gene>
    <name evidence="2" type="primary">mobA</name>
</gene>
<organism evidence="2">
    <name type="scientific">Psychrobacter maritimus</name>
    <dbReference type="NCBI Taxonomy" id="256325"/>
    <lineage>
        <taxon>Bacteria</taxon>
        <taxon>Pseudomonadati</taxon>
        <taxon>Pseudomonadota</taxon>
        <taxon>Gammaproteobacteria</taxon>
        <taxon>Moraxellales</taxon>
        <taxon>Moraxellaceae</taxon>
        <taxon>Psychrobacter</taxon>
    </lineage>
</organism>
<dbReference type="RefSeq" id="WP_015589632.1">
    <property type="nucleotide sequence ID" value="NC_021158.1"/>
</dbReference>
<protein>
    <submittedName>
        <fullName evidence="2">Relaxase/mobilization nuclease domain protein,MobA</fullName>
    </submittedName>
</protein>
<reference evidence="2" key="1">
    <citation type="journal article" date="2014" name="Microbiology">
        <title>Genetic structure and biological properties of the first ancient multiresistance plasmid pKLH80 isolated from a permafrost bacterium.</title>
        <authorList>
            <person name="Petrova M."/>
            <person name="Kurakov A."/>
            <person name="Shcherbatova N."/>
            <person name="Mindlin S."/>
        </authorList>
    </citation>
    <scope>NUCLEOTIDE SEQUENCE [LARGE SCALE GENOMIC DNA]</scope>
    <source>
        <strain evidence="2">MR29-12</strain>
        <plasmid evidence="2">pKLH80</plasmid>
    </source>
</reference>
<accession>N1NUY4</accession>
<evidence type="ECO:0000313" key="2">
    <source>
        <dbReference type="EMBL" id="CCW43458.1"/>
    </source>
</evidence>
<feature type="compositionally biased region" description="Basic and acidic residues" evidence="1">
    <location>
        <begin position="166"/>
        <end position="175"/>
    </location>
</feature>